<evidence type="ECO:0000313" key="8">
    <source>
        <dbReference type="EMBL" id="PPK85900.1"/>
    </source>
</evidence>
<dbReference type="PANTHER" id="PTHR10030:SF37">
    <property type="entry name" value="ALPHA-L-FUCOSIDASE-RELATED"/>
    <property type="match status" value="1"/>
</dbReference>
<dbReference type="OrthoDB" id="107551at2"/>
<gene>
    <name evidence="8" type="ORF">CLV84_2812</name>
</gene>
<dbReference type="SUPFAM" id="SSF51445">
    <property type="entry name" value="(Trans)glycosidases"/>
    <property type="match status" value="1"/>
</dbReference>
<feature type="domain" description="Glycoside hydrolase family 29 N-terminal" evidence="7">
    <location>
        <begin position="42"/>
        <end position="349"/>
    </location>
</feature>
<protein>
    <recommendedName>
        <fullName evidence="2">alpha-L-fucosidase</fullName>
        <ecNumber evidence="2">3.2.1.51</ecNumber>
    </recommendedName>
</protein>
<evidence type="ECO:0000256" key="5">
    <source>
        <dbReference type="ARBA" id="ARBA00023295"/>
    </source>
</evidence>
<dbReference type="PANTHER" id="PTHR10030">
    <property type="entry name" value="ALPHA-L-FUCOSIDASE"/>
    <property type="match status" value="1"/>
</dbReference>
<comment type="caution">
    <text evidence="8">The sequence shown here is derived from an EMBL/GenBank/DDBJ whole genome shotgun (WGS) entry which is preliminary data.</text>
</comment>
<keyword evidence="3 6" id="KW-0732">Signal</keyword>
<accession>A0A2S6I412</accession>
<feature type="chain" id="PRO_5015497608" description="alpha-L-fucosidase" evidence="6">
    <location>
        <begin position="24"/>
        <end position="488"/>
    </location>
</feature>
<name>A0A2S6I412_9BACT</name>
<dbReference type="Gene3D" id="2.60.120.260">
    <property type="entry name" value="Galactose-binding domain-like"/>
    <property type="match status" value="1"/>
</dbReference>
<reference evidence="8 9" key="1">
    <citation type="submission" date="2018-02" db="EMBL/GenBank/DDBJ databases">
        <title>Genomic Encyclopedia of Archaeal and Bacterial Type Strains, Phase II (KMG-II): from individual species to whole genera.</title>
        <authorList>
            <person name="Goeker M."/>
        </authorList>
    </citation>
    <scope>NUCLEOTIDE SEQUENCE [LARGE SCALE GENOMIC DNA]</scope>
    <source>
        <strain evidence="8 9">DSM 29526</strain>
    </source>
</reference>
<comment type="similarity">
    <text evidence="1">Belongs to the glycosyl hydrolase 29 family.</text>
</comment>
<evidence type="ECO:0000256" key="3">
    <source>
        <dbReference type="ARBA" id="ARBA00022729"/>
    </source>
</evidence>
<dbReference type="InterPro" id="IPR017853">
    <property type="entry name" value="GH"/>
</dbReference>
<proteinExistence type="inferred from homology"/>
<evidence type="ECO:0000256" key="6">
    <source>
        <dbReference type="SAM" id="SignalP"/>
    </source>
</evidence>
<dbReference type="RefSeq" id="WP_104420380.1">
    <property type="nucleotide sequence ID" value="NZ_PTJC01000006.1"/>
</dbReference>
<keyword evidence="4" id="KW-0378">Hydrolase</keyword>
<dbReference type="AlphaFoldDB" id="A0A2S6I412"/>
<dbReference type="EC" id="3.2.1.51" evidence="2"/>
<dbReference type="Proteomes" id="UP000237662">
    <property type="component" value="Unassembled WGS sequence"/>
</dbReference>
<dbReference type="Pfam" id="PF01120">
    <property type="entry name" value="Alpha_L_fucos"/>
    <property type="match status" value="1"/>
</dbReference>
<dbReference type="GO" id="GO:0016139">
    <property type="term" value="P:glycoside catabolic process"/>
    <property type="evidence" value="ECO:0007669"/>
    <property type="project" value="TreeGrafter"/>
</dbReference>
<dbReference type="SMART" id="SM00812">
    <property type="entry name" value="Alpha_L_fucos"/>
    <property type="match status" value="1"/>
</dbReference>
<dbReference type="GO" id="GO:0006004">
    <property type="term" value="P:fucose metabolic process"/>
    <property type="evidence" value="ECO:0007669"/>
    <property type="project" value="TreeGrafter"/>
</dbReference>
<sequence length="488" mass="54398">MTRLYALLTAGLLVALIGPQSCAPPPPAPPEPYGALPTQAQLEWLGMETNAFIHFTTNTFTNLEWGFGDEQPEIFNPTDLNTDQWMDVLSGAGFKGVVLTGKHHDGFVLWPSEYTDHSVEESPWMNGEGDLVKMVEESARSHGMKFGIYLSPWDRNRADYGDSSYVAYYRNQLTEVFENYGPIFEMWFDGANGGDGYYGGANETRAINGRYYYDWPTTLGMVRELQPDPSTIIFSDAGPDIRWVGNERGYVGDPNWNTIDTDTIYAGKAGIEELLNHGTPGAKSFIPAEVDVSIRPGWFYHPEEDDRVKTAEELFEIYLTSVGRGSVLLLNVPPDRRGLIHENDVASLRRWRQLIDSTFATDLAADAVANADHYRGNHEDFSAAMLLDNDPETYWATDDSATIGRITVNLLEPKSIAYVHLQEYLPLGQRIAGFRVLANVGGRMKEIGSGQTVGYQRILPVERTTTSEVIVEITEALAPPTLSRLSIY</sequence>
<feature type="signal peptide" evidence="6">
    <location>
        <begin position="1"/>
        <end position="23"/>
    </location>
</feature>
<dbReference type="SUPFAM" id="SSF49785">
    <property type="entry name" value="Galactose-binding domain-like"/>
    <property type="match status" value="1"/>
</dbReference>
<evidence type="ECO:0000256" key="4">
    <source>
        <dbReference type="ARBA" id="ARBA00022801"/>
    </source>
</evidence>
<dbReference type="InterPro" id="IPR008979">
    <property type="entry name" value="Galactose-bd-like_sf"/>
</dbReference>
<keyword evidence="9" id="KW-1185">Reference proteome</keyword>
<dbReference type="EMBL" id="PTJC01000006">
    <property type="protein sequence ID" value="PPK85900.1"/>
    <property type="molecule type" value="Genomic_DNA"/>
</dbReference>
<dbReference type="GO" id="GO:0005764">
    <property type="term" value="C:lysosome"/>
    <property type="evidence" value="ECO:0007669"/>
    <property type="project" value="TreeGrafter"/>
</dbReference>
<dbReference type="InterPro" id="IPR000933">
    <property type="entry name" value="Glyco_hydro_29"/>
</dbReference>
<dbReference type="GO" id="GO:0004560">
    <property type="term" value="F:alpha-L-fucosidase activity"/>
    <property type="evidence" value="ECO:0007669"/>
    <property type="project" value="InterPro"/>
</dbReference>
<evidence type="ECO:0000313" key="9">
    <source>
        <dbReference type="Proteomes" id="UP000237662"/>
    </source>
</evidence>
<dbReference type="FunFam" id="3.20.20.80:FF:000052">
    <property type="entry name" value="Putative alpha-L-fucosidase 1"/>
    <property type="match status" value="1"/>
</dbReference>
<dbReference type="Gene3D" id="3.20.20.80">
    <property type="entry name" value="Glycosidases"/>
    <property type="match status" value="1"/>
</dbReference>
<organism evidence="8 9">
    <name type="scientific">Neolewinella xylanilytica</name>
    <dbReference type="NCBI Taxonomy" id="1514080"/>
    <lineage>
        <taxon>Bacteria</taxon>
        <taxon>Pseudomonadati</taxon>
        <taxon>Bacteroidota</taxon>
        <taxon>Saprospiria</taxon>
        <taxon>Saprospirales</taxon>
        <taxon>Lewinellaceae</taxon>
        <taxon>Neolewinella</taxon>
    </lineage>
</organism>
<dbReference type="InterPro" id="IPR057739">
    <property type="entry name" value="Glyco_hydro_29_N"/>
</dbReference>
<evidence type="ECO:0000256" key="2">
    <source>
        <dbReference type="ARBA" id="ARBA00012662"/>
    </source>
</evidence>
<evidence type="ECO:0000259" key="7">
    <source>
        <dbReference type="Pfam" id="PF01120"/>
    </source>
</evidence>
<keyword evidence="5" id="KW-0326">Glycosidase</keyword>
<evidence type="ECO:0000256" key="1">
    <source>
        <dbReference type="ARBA" id="ARBA00007951"/>
    </source>
</evidence>